<dbReference type="AlphaFoldDB" id="A0A0F9KAY3"/>
<feature type="region of interest" description="Disordered" evidence="1">
    <location>
        <begin position="178"/>
        <end position="230"/>
    </location>
</feature>
<sequence length="261" mass="28439">MEENTQEQNGGEERGLTPIAENHLVLQGDPATQLAFAHKASRALMDIVSRKKKPVIINNEQYLEFEDWQTIARFYGASVGTEWTRPIKDDAGKVIGYEAKAVVHMAGEIISAAEAMTMYAEKNWAYRDEFMLRSMAQTRASAKALRNGFAWVAVLAGYKPTPAEEMPREGFATKPAANAAPAPLQARPAHPAAPARDPNPEIPTIESDPPSQQGSPAAASSAPATSSGLQCVDCGDGISERVRDYSDQNYGRPLCYKCQRK</sequence>
<gene>
    <name evidence="2" type="ORF">LCGC14_1351170</name>
</gene>
<dbReference type="EMBL" id="LAZR01008350">
    <property type="protein sequence ID" value="KKM79324.1"/>
    <property type="molecule type" value="Genomic_DNA"/>
</dbReference>
<reference evidence="2" key="1">
    <citation type="journal article" date="2015" name="Nature">
        <title>Complex archaea that bridge the gap between prokaryotes and eukaryotes.</title>
        <authorList>
            <person name="Spang A."/>
            <person name="Saw J.H."/>
            <person name="Jorgensen S.L."/>
            <person name="Zaremba-Niedzwiedzka K."/>
            <person name="Martijn J."/>
            <person name="Lind A.E."/>
            <person name="van Eijk R."/>
            <person name="Schleper C."/>
            <person name="Guy L."/>
            <person name="Ettema T.J."/>
        </authorList>
    </citation>
    <scope>NUCLEOTIDE SEQUENCE</scope>
</reference>
<evidence type="ECO:0000313" key="2">
    <source>
        <dbReference type="EMBL" id="KKM79324.1"/>
    </source>
</evidence>
<evidence type="ECO:0000256" key="1">
    <source>
        <dbReference type="SAM" id="MobiDB-lite"/>
    </source>
</evidence>
<proteinExistence type="predicted"/>
<feature type="compositionally biased region" description="Low complexity" evidence="1">
    <location>
        <begin position="209"/>
        <end position="228"/>
    </location>
</feature>
<organism evidence="2">
    <name type="scientific">marine sediment metagenome</name>
    <dbReference type="NCBI Taxonomy" id="412755"/>
    <lineage>
        <taxon>unclassified sequences</taxon>
        <taxon>metagenomes</taxon>
        <taxon>ecological metagenomes</taxon>
    </lineage>
</organism>
<feature type="compositionally biased region" description="Low complexity" evidence="1">
    <location>
        <begin position="178"/>
        <end position="196"/>
    </location>
</feature>
<comment type="caution">
    <text evidence="2">The sequence shown here is derived from an EMBL/GenBank/DDBJ whole genome shotgun (WGS) entry which is preliminary data.</text>
</comment>
<name>A0A0F9KAY3_9ZZZZ</name>
<accession>A0A0F9KAY3</accession>
<protein>
    <submittedName>
        <fullName evidence="2">Uncharacterized protein</fullName>
    </submittedName>
</protein>